<dbReference type="GO" id="GO:0005634">
    <property type="term" value="C:nucleus"/>
    <property type="evidence" value="ECO:0007669"/>
    <property type="project" value="UniProtKB-SubCell"/>
</dbReference>
<gene>
    <name evidence="11" type="primary">Hinfp</name>
</gene>
<organism evidence="11">
    <name type="scientific">Phallusia mammillata</name>
    <dbReference type="NCBI Taxonomy" id="59560"/>
    <lineage>
        <taxon>Eukaryota</taxon>
        <taxon>Metazoa</taxon>
        <taxon>Chordata</taxon>
        <taxon>Tunicata</taxon>
        <taxon>Ascidiacea</taxon>
        <taxon>Phlebobranchia</taxon>
        <taxon>Ascidiidae</taxon>
        <taxon>Phallusia</taxon>
    </lineage>
</organism>
<sequence length="608" mass="70590">MGKSGRKSVKFDELQLQCEWGGCGIVYNDLGKFYSHLETHYNHDIGSNCVQFEAFELGCRWNECAYFTTDKEDLLRHLYFHGYHTKLKWWGMLCNQQEQLGQCRALHNRNVIPELPEGFHCDWENCDMVCDIPDQFYMHVYDHIMDDEILPNKQRGFACHWEGCTYSYELTNPLRKSGAKYKLREHLRTHTKERTYACPWCGNLYVNKTKYADHLSRQISIESHCFQCTHCSRTFASERLLKDHMRHHVNHYKCPKCAMTCPNPSALKHHIRYKHSDERPFACQFCPYRSKAAYDLQVHMVFHQQDLSYKCHVAGCDYAVRSLQNLRYHFRTKHLEGRGKCYACHLCDKKYGVGHQLTNHLRNAHSFHWPPGHTRFKYKECDDHLFRLQTFRFESVELTEQLLVDDQDTTRPETEGTQHPSRTRTLRKRKHFSNSSPVKRITRAASSKQKNKKILKPTERLEKKKRTVSVSFQESLVNFVTNSDSNPETALEEKEGDELDQAQTNSSQNSSPMKPKLQSPTASPIKSPNALSTNNDEQSTSELSNVDQINNSSTDVLNLDDGVLARDENGKPIQVKVDGNDFYLVKGKEKGTLVSYCLVSVGDFSDVD</sequence>
<evidence type="ECO:0000313" key="11">
    <source>
        <dbReference type="EMBL" id="CAB3252835.1"/>
    </source>
</evidence>
<protein>
    <submittedName>
        <fullName evidence="11">Histone H4 transcription factor</fullName>
    </submittedName>
</protein>
<dbReference type="Pfam" id="PF13894">
    <property type="entry name" value="zf-C2H2_4"/>
    <property type="match status" value="1"/>
</dbReference>
<keyword evidence="2" id="KW-0479">Metal-binding</keyword>
<dbReference type="InterPro" id="IPR051574">
    <property type="entry name" value="ZnF_E-box_Homeobox"/>
</dbReference>
<keyword evidence="4 8" id="KW-0863">Zinc-finger</keyword>
<dbReference type="SUPFAM" id="SSF57667">
    <property type="entry name" value="beta-beta-alpha zinc fingers"/>
    <property type="match status" value="3"/>
</dbReference>
<evidence type="ECO:0000256" key="5">
    <source>
        <dbReference type="ARBA" id="ARBA00022833"/>
    </source>
</evidence>
<dbReference type="PANTHER" id="PTHR24391:SF18">
    <property type="entry name" value="EG:115C2.6 PROTEIN"/>
    <property type="match status" value="1"/>
</dbReference>
<accession>A0A6F9DF57</accession>
<dbReference type="PROSITE" id="PS50157">
    <property type="entry name" value="ZINC_FINGER_C2H2_2"/>
    <property type="match status" value="3"/>
</dbReference>
<name>A0A6F9DF57_9ASCI</name>
<keyword evidence="7" id="KW-0539">Nucleus</keyword>
<keyword evidence="5" id="KW-0862">Zinc</keyword>
<evidence type="ECO:0000259" key="10">
    <source>
        <dbReference type="PROSITE" id="PS50157"/>
    </source>
</evidence>
<dbReference type="GO" id="GO:0000981">
    <property type="term" value="F:DNA-binding transcription factor activity, RNA polymerase II-specific"/>
    <property type="evidence" value="ECO:0007669"/>
    <property type="project" value="TreeGrafter"/>
</dbReference>
<dbReference type="AlphaFoldDB" id="A0A6F9DF57"/>
<comment type="subcellular location">
    <subcellularLocation>
        <location evidence="1">Nucleus</location>
    </subcellularLocation>
</comment>
<keyword evidence="6" id="KW-0238">DNA-binding</keyword>
<feature type="domain" description="C2H2-type" evidence="10">
    <location>
        <begin position="226"/>
        <end position="253"/>
    </location>
</feature>
<dbReference type="Pfam" id="PF00096">
    <property type="entry name" value="zf-C2H2"/>
    <property type="match status" value="1"/>
</dbReference>
<evidence type="ECO:0000256" key="9">
    <source>
        <dbReference type="SAM" id="MobiDB-lite"/>
    </source>
</evidence>
<evidence type="ECO:0000256" key="3">
    <source>
        <dbReference type="ARBA" id="ARBA00022737"/>
    </source>
</evidence>
<dbReference type="Gene3D" id="3.30.160.60">
    <property type="entry name" value="Classic Zinc Finger"/>
    <property type="match status" value="4"/>
</dbReference>
<reference evidence="11" key="1">
    <citation type="submission" date="2020-04" db="EMBL/GenBank/DDBJ databases">
        <authorList>
            <person name="Neveu A P."/>
        </authorList>
    </citation>
    <scope>NUCLEOTIDE SEQUENCE</scope>
    <source>
        <tissue evidence="11">Whole embryo</tissue>
    </source>
</reference>
<evidence type="ECO:0000256" key="8">
    <source>
        <dbReference type="PROSITE-ProRule" id="PRU00042"/>
    </source>
</evidence>
<feature type="compositionally biased region" description="Basic residues" evidence="9">
    <location>
        <begin position="421"/>
        <end position="432"/>
    </location>
</feature>
<dbReference type="InterPro" id="IPR036236">
    <property type="entry name" value="Znf_C2H2_sf"/>
</dbReference>
<proteinExistence type="evidence at transcript level"/>
<evidence type="ECO:0000256" key="6">
    <source>
        <dbReference type="ARBA" id="ARBA00023125"/>
    </source>
</evidence>
<dbReference type="EMBL" id="LR785756">
    <property type="protein sequence ID" value="CAB3252835.1"/>
    <property type="molecule type" value="mRNA"/>
</dbReference>
<dbReference type="GO" id="GO:0008270">
    <property type="term" value="F:zinc ion binding"/>
    <property type="evidence" value="ECO:0007669"/>
    <property type="project" value="UniProtKB-KW"/>
</dbReference>
<evidence type="ECO:0000256" key="1">
    <source>
        <dbReference type="ARBA" id="ARBA00004123"/>
    </source>
</evidence>
<feature type="compositionally biased region" description="Polar residues" evidence="9">
    <location>
        <begin position="501"/>
        <end position="554"/>
    </location>
</feature>
<dbReference type="SMART" id="SM00355">
    <property type="entry name" value="ZnF_C2H2"/>
    <property type="match status" value="10"/>
</dbReference>
<dbReference type="GO" id="GO:0000978">
    <property type="term" value="F:RNA polymerase II cis-regulatory region sequence-specific DNA binding"/>
    <property type="evidence" value="ECO:0007669"/>
    <property type="project" value="TreeGrafter"/>
</dbReference>
<feature type="region of interest" description="Disordered" evidence="9">
    <location>
        <begin position="404"/>
        <end position="467"/>
    </location>
</feature>
<evidence type="ECO:0000256" key="7">
    <source>
        <dbReference type="ARBA" id="ARBA00023242"/>
    </source>
</evidence>
<evidence type="ECO:0000256" key="2">
    <source>
        <dbReference type="ARBA" id="ARBA00022723"/>
    </source>
</evidence>
<dbReference type="PROSITE" id="PS00028">
    <property type="entry name" value="ZINC_FINGER_C2H2_1"/>
    <property type="match status" value="5"/>
</dbReference>
<dbReference type="InterPro" id="IPR013087">
    <property type="entry name" value="Znf_C2H2_type"/>
</dbReference>
<feature type="region of interest" description="Disordered" evidence="9">
    <location>
        <begin position="481"/>
        <end position="554"/>
    </location>
</feature>
<feature type="domain" description="C2H2-type" evidence="10">
    <location>
        <begin position="342"/>
        <end position="370"/>
    </location>
</feature>
<dbReference type="PANTHER" id="PTHR24391">
    <property type="entry name" value="HISTONE H4 TRANSCRIPTION FACTOR-RELATED"/>
    <property type="match status" value="1"/>
</dbReference>
<keyword evidence="3" id="KW-0677">Repeat</keyword>
<feature type="domain" description="C2H2-type" evidence="10">
    <location>
        <begin position="252"/>
        <end position="280"/>
    </location>
</feature>
<dbReference type="GO" id="GO:0045892">
    <property type="term" value="P:negative regulation of DNA-templated transcription"/>
    <property type="evidence" value="ECO:0007669"/>
    <property type="project" value="UniProtKB-ARBA"/>
</dbReference>
<evidence type="ECO:0000256" key="4">
    <source>
        <dbReference type="ARBA" id="ARBA00022771"/>
    </source>
</evidence>